<dbReference type="PANTHER" id="PTHR33744:SF17">
    <property type="entry name" value="CONSERVED PROTEIN"/>
    <property type="match status" value="1"/>
</dbReference>
<dbReference type="InterPro" id="IPR051448">
    <property type="entry name" value="CdaR-like_regulators"/>
</dbReference>
<dbReference type="Gene3D" id="1.10.10.2840">
    <property type="entry name" value="PucR C-terminal helix-turn-helix domain"/>
    <property type="match status" value="1"/>
</dbReference>
<dbReference type="PANTHER" id="PTHR33744">
    <property type="entry name" value="CARBOHYDRATE DIACID REGULATOR"/>
    <property type="match status" value="1"/>
</dbReference>
<organism evidence="2 3">
    <name type="scientific">Streptomyces antimycoticus</name>
    <dbReference type="NCBI Taxonomy" id="68175"/>
    <lineage>
        <taxon>Bacteria</taxon>
        <taxon>Bacillati</taxon>
        <taxon>Actinomycetota</taxon>
        <taxon>Actinomycetes</taxon>
        <taxon>Kitasatosporales</taxon>
        <taxon>Streptomycetaceae</taxon>
        <taxon>Streptomyces</taxon>
        <taxon>Streptomyces violaceusniger group</taxon>
    </lineage>
</organism>
<protein>
    <recommendedName>
        <fullName evidence="1">PucR C-terminal helix-turn-helix domain-containing protein</fullName>
    </recommendedName>
</protein>
<evidence type="ECO:0000313" key="3">
    <source>
        <dbReference type="Proteomes" id="UP000463951"/>
    </source>
</evidence>
<proteinExistence type="predicted"/>
<dbReference type="Proteomes" id="UP000463951">
    <property type="component" value="Chromosome"/>
</dbReference>
<dbReference type="Pfam" id="PF13556">
    <property type="entry name" value="HTH_30"/>
    <property type="match status" value="1"/>
</dbReference>
<name>A0A499U9W5_9ACTN</name>
<dbReference type="InterPro" id="IPR025736">
    <property type="entry name" value="PucR_C-HTH_dom"/>
</dbReference>
<gene>
    <name evidence="2" type="ORF">SSPO_001720</name>
</gene>
<accession>A0A499U9W5</accession>
<dbReference type="InterPro" id="IPR042070">
    <property type="entry name" value="PucR_C-HTH_sf"/>
</dbReference>
<sequence>MDTVQDMALPVMLQHLGDIAQSLDLPRVTGPLRCLADHDGPNGVLTRTLSTSLAVGSVADDAALRLRVHVNTLRYRLRRIREVSGLDFEDADQMLLAQLQLRLNEVVSQPLV</sequence>
<evidence type="ECO:0000313" key="2">
    <source>
        <dbReference type="EMBL" id="BBJ37454.1"/>
    </source>
</evidence>
<dbReference type="EMBL" id="AP019620">
    <property type="protein sequence ID" value="BBJ37454.1"/>
    <property type="molecule type" value="Genomic_DNA"/>
</dbReference>
<reference evidence="2 3" key="1">
    <citation type="journal article" date="2020" name="Int. J. Syst. Evol. Microbiol.">
        <title>Reclassification of Streptomyces castelarensis and Streptomyces sporoclivatus as later heterotypic synonyms of Streptomyces antimycoticus.</title>
        <authorList>
            <person name="Komaki H."/>
            <person name="Tamura T."/>
        </authorList>
    </citation>
    <scope>NUCLEOTIDE SEQUENCE [LARGE SCALE GENOMIC DNA]</scope>
    <source>
        <strain evidence="2 3">NBRC 100767</strain>
    </source>
</reference>
<evidence type="ECO:0000259" key="1">
    <source>
        <dbReference type="Pfam" id="PF13556"/>
    </source>
</evidence>
<dbReference type="AlphaFoldDB" id="A0A499U9W5"/>
<feature type="domain" description="PucR C-terminal helix-turn-helix" evidence="1">
    <location>
        <begin position="45"/>
        <end position="103"/>
    </location>
</feature>